<dbReference type="KEGG" id="tes:BW730_13400"/>
<evidence type="ECO:0000256" key="1">
    <source>
        <dbReference type="SAM" id="MobiDB-lite"/>
    </source>
</evidence>
<dbReference type="STRING" id="1332264.BW730_13400"/>
<organism evidence="2 3">
    <name type="scientific">Tessaracoccus aquimaris</name>
    <dbReference type="NCBI Taxonomy" id="1332264"/>
    <lineage>
        <taxon>Bacteria</taxon>
        <taxon>Bacillati</taxon>
        <taxon>Actinomycetota</taxon>
        <taxon>Actinomycetes</taxon>
        <taxon>Propionibacteriales</taxon>
        <taxon>Propionibacteriaceae</taxon>
        <taxon>Tessaracoccus</taxon>
    </lineage>
</organism>
<name>A0A1Q2CQP9_9ACTN</name>
<dbReference type="OrthoDB" id="15077at2"/>
<accession>A0A1Q2CQP9</accession>
<dbReference type="RefSeq" id="WP_077686683.1">
    <property type="nucleotide sequence ID" value="NZ_CP019606.1"/>
</dbReference>
<evidence type="ECO:0000313" key="2">
    <source>
        <dbReference type="EMBL" id="AQP48350.1"/>
    </source>
</evidence>
<dbReference type="Proteomes" id="UP000188145">
    <property type="component" value="Chromosome"/>
</dbReference>
<gene>
    <name evidence="2" type="ORF">BW730_13400</name>
</gene>
<feature type="region of interest" description="Disordered" evidence="1">
    <location>
        <begin position="141"/>
        <end position="162"/>
    </location>
</feature>
<protein>
    <recommendedName>
        <fullName evidence="4">ESX secretion-associated protein EspG</fullName>
    </recommendedName>
</protein>
<sequence length="242" mass="25818">MIELPDSPLLLGVMPMLAWEQAKDRYRTGGAPDEDQAVFQQAAGLYLEDGSLEPRWAEALGVAVTAKAGFVLVATMGDVVFLSTAHLAPDRTVVARSRAVSENGQLTKMEPVVEVTLAPADQTWDSLARVLPPALAAGPRVGERRPVARPDVTPPSGVGSTMESIAAWDGAPEELRRSAEAALSPDATLTLTWGGPGVEGPNTLMWFCRGEEIYRVDREHWDAVEPGDLAAELVVLAADLRG</sequence>
<evidence type="ECO:0008006" key="4">
    <source>
        <dbReference type="Google" id="ProtNLM"/>
    </source>
</evidence>
<dbReference type="EMBL" id="CP019606">
    <property type="protein sequence ID" value="AQP48350.1"/>
    <property type="molecule type" value="Genomic_DNA"/>
</dbReference>
<reference evidence="3" key="1">
    <citation type="submission" date="2017-02" db="EMBL/GenBank/DDBJ databases">
        <title>Tessaracoccus aquaemaris sp. nov., isolated from the intestine of a Korean rockfish, Sebastes schlegelii, in a marine aquaculture pond.</title>
        <authorList>
            <person name="Tak E.J."/>
            <person name="Bae J.-W."/>
        </authorList>
    </citation>
    <scope>NUCLEOTIDE SEQUENCE [LARGE SCALE GENOMIC DNA]</scope>
    <source>
        <strain evidence="3">NSG39</strain>
    </source>
</reference>
<dbReference type="AlphaFoldDB" id="A0A1Q2CQP9"/>
<keyword evidence="3" id="KW-1185">Reference proteome</keyword>
<proteinExistence type="predicted"/>
<evidence type="ECO:0000313" key="3">
    <source>
        <dbReference type="Proteomes" id="UP000188145"/>
    </source>
</evidence>